<organism evidence="1">
    <name type="scientific">Caulobacter sp. (strain K31)</name>
    <dbReference type="NCBI Taxonomy" id="366602"/>
    <lineage>
        <taxon>Bacteria</taxon>
        <taxon>Pseudomonadati</taxon>
        <taxon>Pseudomonadota</taxon>
        <taxon>Alphaproteobacteria</taxon>
        <taxon>Caulobacterales</taxon>
        <taxon>Caulobacteraceae</taxon>
        <taxon>Caulobacter</taxon>
    </lineage>
</organism>
<proteinExistence type="predicted"/>
<dbReference type="EMBL" id="CP000927">
    <property type="protein sequence ID" value="ABZ72626.1"/>
    <property type="molecule type" value="Genomic_DNA"/>
</dbReference>
<evidence type="ECO:0000313" key="1">
    <source>
        <dbReference type="EMBL" id="ABZ72626.1"/>
    </source>
</evidence>
<dbReference type="OrthoDB" id="7456251at2"/>
<dbReference type="AlphaFoldDB" id="B0T645"/>
<accession>B0T645</accession>
<protein>
    <recommendedName>
        <fullName evidence="2">Fibronectin type III domain protein</fullName>
    </recommendedName>
</protein>
<reference evidence="1" key="1">
    <citation type="submission" date="2008-01" db="EMBL/GenBank/DDBJ databases">
        <title>Complete sequence of chromosome of Caulobacter sp. K31.</title>
        <authorList>
            <consortium name="US DOE Joint Genome Institute"/>
            <person name="Copeland A."/>
            <person name="Lucas S."/>
            <person name="Lapidus A."/>
            <person name="Barry K."/>
            <person name="Glavina del Rio T."/>
            <person name="Dalin E."/>
            <person name="Tice H."/>
            <person name="Pitluck S."/>
            <person name="Bruce D."/>
            <person name="Goodwin L."/>
            <person name="Thompson L.S."/>
            <person name="Brettin T."/>
            <person name="Detter J.C."/>
            <person name="Han C."/>
            <person name="Schmutz J."/>
            <person name="Larimer F."/>
            <person name="Land M."/>
            <person name="Hauser L."/>
            <person name="Kyrpides N."/>
            <person name="Kim E."/>
            <person name="Stephens C."/>
            <person name="Richardson P."/>
        </authorList>
    </citation>
    <scope>NUCLEOTIDE SEQUENCE [LARGE SCALE GENOMIC DNA]</scope>
    <source>
        <strain evidence="1">K31</strain>
    </source>
</reference>
<name>B0T645_CAUSK</name>
<evidence type="ECO:0008006" key="2">
    <source>
        <dbReference type="Google" id="ProtNLM"/>
    </source>
</evidence>
<sequence length="833" mass="86537">MIVEFVGRNLRVRWSENPLNAGIGVRGYQLEFDGTDGTITHFVDASKFQSEIGGVRNYADTLLFEDLLSVGVTRSVVVRLKSQSSSGKFSAPVTITAQNPAPELSAPTITPSFSGFDVRITAPNARDLAGYIIAVGTSSSFAHTNPVNWVHNGPDTSVVVALPDTTIRYVRVAAYDVFGTDALIWTTAQSVMKMTSDLSEIVSGVDELHDQVAVLNADAIINAQLLVDAAEQNIKTQLNLDDQVDYWIDLGHLEGIPIGSIVEETRTKTDELVEVQNRYLVKTADGLGVSIDLTKVMVGPTESLSQRLNTIAADTGADVSAAIEDLNQALTTKINAEATARQTLQTDFEGNLASAVSTTKAYSDNKLTTTLNSYATLSLVNGNKSAADSSISTLTTNLSAEVTARIQLATTVGNNKSSADSSISTLTTNLAAEVTARTNLATTVGTNKSNADAQLLVLTTAKDAQASQLSTLQTTVAGHTATIATNDTAFTTEKAAQATRNSVIDAKFNGTTSSTIYTAAQAAATQASAVATTLNQMGVTIGQGSAWAIDSNKVSVSATESLATRLTSINSEMGTKATPSYVSAQISTAISTATGPGSSIATSLSNLSSTVGGQTASITTLQQVQNGNSALYGWSLNSGGIAVGMKALNNGSAGTNAIIFSTDNFYVNTPGGNLPLLAISNGRMVFTGNVDINGNLIVSGSITTNGIAIGAVSSTVATSGNYNGGFGNSGNTAQVATLTLVSTGKPILISGMYSGMLVSGPSWINATGIITRNGTTILESAAYAPRSGRYTLPFQIVDNPGPGTWTYNIHDTVGTGGYNAFYFYALSATELKV</sequence>
<dbReference type="KEGG" id="cak:Caul_3499"/>
<gene>
    <name evidence="1" type="ordered locus">Caul_3499</name>
</gene>
<dbReference type="HOGENOM" id="CLU_340580_0_0_5"/>
<dbReference type="STRING" id="366602.Caul_3499"/>